<accession>A0A7S0UAD8</accession>
<keyword evidence="5" id="KW-0808">Transferase</keyword>
<dbReference type="PROSITE" id="PS50109">
    <property type="entry name" value="HIS_KIN"/>
    <property type="match status" value="1"/>
</dbReference>
<keyword evidence="9" id="KW-0472">Membrane</keyword>
<evidence type="ECO:0000256" key="7">
    <source>
        <dbReference type="ARBA" id="ARBA00022777"/>
    </source>
</evidence>
<keyword evidence="4" id="KW-0597">Phosphoprotein</keyword>
<keyword evidence="6" id="KW-0812">Transmembrane</keyword>
<dbReference type="SUPFAM" id="SSF55874">
    <property type="entry name" value="ATPase domain of HSP90 chaperone/DNA topoisomerase II/histidine kinase"/>
    <property type="match status" value="1"/>
</dbReference>
<dbReference type="InterPro" id="IPR050428">
    <property type="entry name" value="TCS_sensor_his_kinase"/>
</dbReference>
<keyword evidence="8" id="KW-1133">Transmembrane helix</keyword>
<keyword evidence="7" id="KW-0418">Kinase</keyword>
<sequence>MRLRGYSRGALCDRAGGGRVGVGTTWQLQGSLSSGQQEGGQEEHPLARQWSQVVSFSPEFCSLCQAQFEVLSGLVGASRCVLYFRREDPLTGKLEFVPAAVYPQTQRVWVVGEGPEGRPSSGPVELPGFISAENLMPEYPFNMPDNADGSDISDGGISVPIQYGNTVIGMLAIWRNPSENESGEEEDSVWTREEKAHVKNIASSLALAIVLDQRNQFSYNEALQAEKLRSMLSDSLHQVKNSLSAVRMFGKLLLRRLPSDDMMNRELAKDILIQSDRMVELLVPYDSDSGRASALPYQKKPMLMLGGGKASDAPAGVDVLGTLSDSVALGPDGLIGDLSEPLESSEAQGDEEGEQHVYERLDSELAELRETTGEHQMCDVAGALSPVVSASQAIAEFDGIDFEMKIAKTLPEVRGDARILQEAMSNLMDNALKYAQIRTDREEGKARVFLKVSKLAKSRLPKGSEAGVVIMVEDDGPGVDEEELPELCVRGFRGRASLEAGTPGSGLGLHIVQELVSVMGGKLAFAKAHEDGGLKVTMTLLRPTKVEDENATGEPKPKGSKGKPKAKA</sequence>
<evidence type="ECO:0000256" key="5">
    <source>
        <dbReference type="ARBA" id="ARBA00022679"/>
    </source>
</evidence>
<dbReference type="InterPro" id="IPR004358">
    <property type="entry name" value="Sig_transdc_His_kin-like_C"/>
</dbReference>
<comment type="subcellular location">
    <subcellularLocation>
        <location evidence="2">Membrane</location>
    </subcellularLocation>
</comment>
<evidence type="ECO:0000256" key="6">
    <source>
        <dbReference type="ARBA" id="ARBA00022692"/>
    </source>
</evidence>
<feature type="region of interest" description="Disordered" evidence="10">
    <location>
        <begin position="541"/>
        <end position="568"/>
    </location>
</feature>
<dbReference type="GO" id="GO:0004673">
    <property type="term" value="F:protein histidine kinase activity"/>
    <property type="evidence" value="ECO:0007669"/>
    <property type="project" value="UniProtKB-EC"/>
</dbReference>
<protein>
    <recommendedName>
        <fullName evidence="3">histidine kinase</fullName>
        <ecNumber evidence="3">2.7.13.3</ecNumber>
    </recommendedName>
</protein>
<dbReference type="PRINTS" id="PR00344">
    <property type="entry name" value="BCTRLSENSOR"/>
</dbReference>
<reference evidence="12" key="1">
    <citation type="submission" date="2021-01" db="EMBL/GenBank/DDBJ databases">
        <authorList>
            <person name="Corre E."/>
            <person name="Pelletier E."/>
            <person name="Niang G."/>
            <person name="Scheremetjew M."/>
            <person name="Finn R."/>
            <person name="Kale V."/>
            <person name="Holt S."/>
            <person name="Cochrane G."/>
            <person name="Meng A."/>
            <person name="Brown T."/>
            <person name="Cohen L."/>
        </authorList>
    </citation>
    <scope>NUCLEOTIDE SEQUENCE</scope>
    <source>
        <strain evidence="12">CCMP441</strain>
    </source>
</reference>
<dbReference type="AlphaFoldDB" id="A0A7S0UAD8"/>
<evidence type="ECO:0000313" key="12">
    <source>
        <dbReference type="EMBL" id="CAD8755005.1"/>
    </source>
</evidence>
<dbReference type="Gene3D" id="3.30.450.40">
    <property type="match status" value="1"/>
</dbReference>
<dbReference type="PANTHER" id="PTHR45436:SF5">
    <property type="entry name" value="SENSOR HISTIDINE KINASE TRCS"/>
    <property type="match status" value="1"/>
</dbReference>
<dbReference type="InterPro" id="IPR005467">
    <property type="entry name" value="His_kinase_dom"/>
</dbReference>
<gene>
    <name evidence="12" type="ORF">HAND1043_LOCUS21513</name>
</gene>
<dbReference type="GO" id="GO:0000160">
    <property type="term" value="P:phosphorelay signal transduction system"/>
    <property type="evidence" value="ECO:0007669"/>
    <property type="project" value="TreeGrafter"/>
</dbReference>
<comment type="catalytic activity">
    <reaction evidence="1">
        <text>ATP + protein L-histidine = ADP + protein N-phospho-L-histidine.</text>
        <dbReference type="EC" id="2.7.13.3"/>
    </reaction>
</comment>
<dbReference type="InterPro" id="IPR029016">
    <property type="entry name" value="GAF-like_dom_sf"/>
</dbReference>
<dbReference type="SUPFAM" id="SSF55781">
    <property type="entry name" value="GAF domain-like"/>
    <property type="match status" value="1"/>
</dbReference>
<dbReference type="EMBL" id="HBFK01035504">
    <property type="protein sequence ID" value="CAD8755005.1"/>
    <property type="molecule type" value="Transcribed_RNA"/>
</dbReference>
<evidence type="ECO:0000256" key="4">
    <source>
        <dbReference type="ARBA" id="ARBA00022553"/>
    </source>
</evidence>
<dbReference type="Pfam" id="PF02518">
    <property type="entry name" value="HATPase_c"/>
    <property type="match status" value="1"/>
</dbReference>
<evidence type="ECO:0000259" key="11">
    <source>
        <dbReference type="PROSITE" id="PS50109"/>
    </source>
</evidence>
<dbReference type="SMART" id="SM00387">
    <property type="entry name" value="HATPase_c"/>
    <property type="match status" value="1"/>
</dbReference>
<dbReference type="InterPro" id="IPR036890">
    <property type="entry name" value="HATPase_C_sf"/>
</dbReference>
<dbReference type="InterPro" id="IPR003594">
    <property type="entry name" value="HATPase_dom"/>
</dbReference>
<evidence type="ECO:0000256" key="3">
    <source>
        <dbReference type="ARBA" id="ARBA00012438"/>
    </source>
</evidence>
<evidence type="ECO:0000256" key="10">
    <source>
        <dbReference type="SAM" id="MobiDB-lite"/>
    </source>
</evidence>
<evidence type="ECO:0000256" key="8">
    <source>
        <dbReference type="ARBA" id="ARBA00022989"/>
    </source>
</evidence>
<feature type="compositionally biased region" description="Basic residues" evidence="10">
    <location>
        <begin position="558"/>
        <end position="568"/>
    </location>
</feature>
<dbReference type="Gene3D" id="3.30.565.10">
    <property type="entry name" value="Histidine kinase-like ATPase, C-terminal domain"/>
    <property type="match status" value="1"/>
</dbReference>
<evidence type="ECO:0000256" key="2">
    <source>
        <dbReference type="ARBA" id="ARBA00004370"/>
    </source>
</evidence>
<evidence type="ECO:0000256" key="1">
    <source>
        <dbReference type="ARBA" id="ARBA00000085"/>
    </source>
</evidence>
<dbReference type="GO" id="GO:0005886">
    <property type="term" value="C:plasma membrane"/>
    <property type="evidence" value="ECO:0007669"/>
    <property type="project" value="TreeGrafter"/>
</dbReference>
<evidence type="ECO:0000256" key="9">
    <source>
        <dbReference type="ARBA" id="ARBA00023136"/>
    </source>
</evidence>
<proteinExistence type="predicted"/>
<organism evidence="12">
    <name type="scientific">Hemiselmis andersenii</name>
    <name type="common">Cryptophyte alga</name>
    <dbReference type="NCBI Taxonomy" id="464988"/>
    <lineage>
        <taxon>Eukaryota</taxon>
        <taxon>Cryptophyceae</taxon>
        <taxon>Cryptomonadales</taxon>
        <taxon>Hemiselmidaceae</taxon>
        <taxon>Hemiselmis</taxon>
    </lineage>
</organism>
<dbReference type="PANTHER" id="PTHR45436">
    <property type="entry name" value="SENSOR HISTIDINE KINASE YKOH"/>
    <property type="match status" value="1"/>
</dbReference>
<dbReference type="EC" id="2.7.13.3" evidence="3"/>
<name>A0A7S0UAD8_HEMAN</name>
<feature type="domain" description="Histidine kinase" evidence="11">
    <location>
        <begin position="333"/>
        <end position="544"/>
    </location>
</feature>